<evidence type="ECO:0000313" key="2">
    <source>
        <dbReference type="WBParaSite" id="nRc.2.0.1.t35917-RA"/>
    </source>
</evidence>
<dbReference type="WBParaSite" id="nRc.2.0.1.t35917-RA">
    <property type="protein sequence ID" value="nRc.2.0.1.t35917-RA"/>
    <property type="gene ID" value="nRc.2.0.1.g35917"/>
</dbReference>
<reference evidence="2" key="1">
    <citation type="submission" date="2022-11" db="UniProtKB">
        <authorList>
            <consortium name="WormBaseParasite"/>
        </authorList>
    </citation>
    <scope>IDENTIFICATION</scope>
</reference>
<evidence type="ECO:0000313" key="1">
    <source>
        <dbReference type="Proteomes" id="UP000887565"/>
    </source>
</evidence>
<dbReference type="Proteomes" id="UP000887565">
    <property type="component" value="Unplaced"/>
</dbReference>
<dbReference type="AlphaFoldDB" id="A0A915KB32"/>
<accession>A0A915KB32</accession>
<sequence>MNYVESLGPSSKLFSNPNDHALSARSSSPSTYHKNFPWMTYEKINSKTFVEFSNPLSVKCAVIVRVGSIFGLKSDNTETEVAKPDSVNNH</sequence>
<name>A0A915KB32_ROMCU</name>
<organism evidence="1 2">
    <name type="scientific">Romanomermis culicivorax</name>
    <name type="common">Nematode worm</name>
    <dbReference type="NCBI Taxonomy" id="13658"/>
    <lineage>
        <taxon>Eukaryota</taxon>
        <taxon>Metazoa</taxon>
        <taxon>Ecdysozoa</taxon>
        <taxon>Nematoda</taxon>
        <taxon>Enoplea</taxon>
        <taxon>Dorylaimia</taxon>
        <taxon>Mermithida</taxon>
        <taxon>Mermithoidea</taxon>
        <taxon>Mermithidae</taxon>
        <taxon>Romanomermis</taxon>
    </lineage>
</organism>
<keyword evidence="1" id="KW-1185">Reference proteome</keyword>
<proteinExistence type="predicted"/>
<protein>
    <submittedName>
        <fullName evidence="2">Uncharacterized protein</fullName>
    </submittedName>
</protein>